<gene>
    <name evidence="1" type="ORF">RDV89_08340</name>
</gene>
<protein>
    <submittedName>
        <fullName evidence="1">Crosslink repair DNA glycosylase YcaQ family protein</fullName>
    </submittedName>
</protein>
<organism evidence="1 2">
    <name type="scientific">Nocardioides imazamoxiresistens</name>
    <dbReference type="NCBI Taxonomy" id="3231893"/>
    <lineage>
        <taxon>Bacteria</taxon>
        <taxon>Bacillati</taxon>
        <taxon>Actinomycetota</taxon>
        <taxon>Actinomycetes</taxon>
        <taxon>Propionibacteriales</taxon>
        <taxon>Nocardioidaceae</taxon>
        <taxon>Nocardioides</taxon>
    </lineage>
</organism>
<evidence type="ECO:0000313" key="2">
    <source>
        <dbReference type="Proteomes" id="UP001268542"/>
    </source>
</evidence>
<dbReference type="InterPro" id="IPR009351">
    <property type="entry name" value="AlkZ-like"/>
</dbReference>
<dbReference type="RefSeq" id="WP_315732499.1">
    <property type="nucleotide sequence ID" value="NZ_JAVYII010000003.1"/>
</dbReference>
<reference evidence="1 2" key="1">
    <citation type="submission" date="2023-08" db="EMBL/GenBank/DDBJ databases">
        <title>Nocardioides seae sp. nov., a bacterium isolated from a soil.</title>
        <authorList>
            <person name="Wang X."/>
        </authorList>
    </citation>
    <scope>NUCLEOTIDE SEQUENCE [LARGE SCALE GENOMIC DNA]</scope>
    <source>
        <strain evidence="1 2">YZH12</strain>
    </source>
</reference>
<comment type="caution">
    <text evidence="1">The sequence shown here is derived from an EMBL/GenBank/DDBJ whole genome shotgun (WGS) entry which is preliminary data.</text>
</comment>
<name>A0ABU3PV14_9ACTN</name>
<keyword evidence="2" id="KW-1185">Reference proteome</keyword>
<proteinExistence type="predicted"/>
<dbReference type="PANTHER" id="PTHR30528:SF0">
    <property type="entry name" value="CYTOPLASMIC PROTEIN"/>
    <property type="match status" value="1"/>
</dbReference>
<dbReference type="Proteomes" id="UP001268542">
    <property type="component" value="Unassembled WGS sequence"/>
</dbReference>
<evidence type="ECO:0000313" key="1">
    <source>
        <dbReference type="EMBL" id="MDT9593073.1"/>
    </source>
</evidence>
<dbReference type="EMBL" id="JAVYII010000003">
    <property type="protein sequence ID" value="MDT9593073.1"/>
    <property type="molecule type" value="Genomic_DNA"/>
</dbReference>
<sequence>MALRRISQEQARRVAVRAQLLDRPRPVDPLAVVRRLTLLQVDLTAAVATNAGLVLWSRLGSAAFRAADLDAALGDGSLVEVRGVLRPVEDVALFRAEMAAWRAGVPLEDWQVGAQAWVAANAAARRDLLGELRREGPLPARALPDTCEVPWRSTGWTDGKNVMKMLEVLEARGEVAVASRAGRERSWDLAERVWSDDPDAAPGLEEAAAERSRRTLAALGLQRRAPSRPVPPGAEEVEVEGVRGTWSVDPDLLAELDAPFAGRCALLSPLDRLVVDRRRTEELFGYEYQLEMYKPAARRRWGYWALPVLHGDRLVGKVDAAADRRGGALRLRAVHRDAGFTAATARAVDHELADLAAYLDLVLVDERD</sequence>
<dbReference type="PANTHER" id="PTHR30528">
    <property type="entry name" value="CYTOPLASMIC PROTEIN"/>
    <property type="match status" value="1"/>
</dbReference>
<accession>A0ABU3PV14</accession>
<dbReference type="Pfam" id="PF06224">
    <property type="entry name" value="AlkZ-like"/>
    <property type="match status" value="1"/>
</dbReference>